<sequence length="602" mass="62203">MNRVFSTGLARVAAAVVAGAATAAVPLAPALAAELPDLRVTVGISPAKATYAVGDQVTFTFTVANVGDAPAVRARLEGGDEDGVTRASDPPGEPFGLAPGATHTITWDGVIDKSAAVGGAAAGAWSFVNDAGEANASDNTARYRLLVPGLTGNLTVKTFADLLGNYDSRQRGTSGVGLTLTGEDGATVATATTDATGIARFTDLPASNRYVLVLTGWQQRGEGGRMQVKGGETMSASIALVPGSGPAEARPTVSGTGLTDGQQLGLYPTIHPAYADDVAVTKVEVLVGDVVAGSFAAPLPADLSFTVPNPAQLHDTDATVTVRAYDADGNSGSASTRVHVDVLAPEATITPAFGTTLSGVTSLQATGLSPDVARIEVRDSRGAVVARADRAPWTLTWDTRGRNGDEAVMVHVFDTAGNARNLGGVYRIDNAGPAVKSVTPGAGALVRGTVRTTVSASDPSGIASATVLGGKPTSSPFTWTVTPVAQGAFTIEWTVTDRLGNRTTVRRVVVNDTVRPTLKVTKRPKNNTKLTKKTTLTAAASDRNGVAKVQLLVNGKVVATDFTAGYHFTLNPKRYGKKFTVQLRAYDKAGNVTYSTKRTYRR</sequence>
<dbReference type="Proteomes" id="UP000676967">
    <property type="component" value="Chromosome"/>
</dbReference>
<dbReference type="InterPro" id="IPR022038">
    <property type="entry name" value="Ig-like_bact"/>
</dbReference>
<dbReference type="Pfam" id="PF12245">
    <property type="entry name" value="Big_3_2"/>
    <property type="match status" value="1"/>
</dbReference>
<dbReference type="EMBL" id="AP023356">
    <property type="protein sequence ID" value="BCJ43444.1"/>
    <property type="molecule type" value="Genomic_DNA"/>
</dbReference>
<feature type="domain" description="Ig-like" evidence="2">
    <location>
        <begin position="480"/>
        <end position="512"/>
    </location>
</feature>
<keyword evidence="4" id="KW-1185">Reference proteome</keyword>
<dbReference type="Gene3D" id="2.60.40.10">
    <property type="entry name" value="Immunoglobulins"/>
    <property type="match status" value="5"/>
</dbReference>
<dbReference type="SUPFAM" id="SSF117074">
    <property type="entry name" value="Hypothetical protein PA1324"/>
    <property type="match status" value="1"/>
</dbReference>
<name>A0ABM7LVT5_9ACTN</name>
<dbReference type="Pfam" id="PF17957">
    <property type="entry name" value="Big_7"/>
    <property type="match status" value="1"/>
</dbReference>
<organism evidence="3 4">
    <name type="scientific">Actinoplanes ianthinogenes</name>
    <dbReference type="NCBI Taxonomy" id="122358"/>
    <lineage>
        <taxon>Bacteria</taxon>
        <taxon>Bacillati</taxon>
        <taxon>Actinomycetota</taxon>
        <taxon>Actinomycetes</taxon>
        <taxon>Micromonosporales</taxon>
        <taxon>Micromonosporaceae</taxon>
        <taxon>Actinoplanes</taxon>
    </lineage>
</organism>
<accession>A0ABM7LVT5</accession>
<feature type="chain" id="PRO_5046809268" description="Ig-like domain-containing protein" evidence="1">
    <location>
        <begin position="24"/>
        <end position="602"/>
    </location>
</feature>
<evidence type="ECO:0000259" key="2">
    <source>
        <dbReference type="Pfam" id="PF12245"/>
    </source>
</evidence>
<reference evidence="3 4" key="1">
    <citation type="submission" date="2020-08" db="EMBL/GenBank/DDBJ databases">
        <title>Whole genome shotgun sequence of Actinoplanes ianthinogenes NBRC 13996.</title>
        <authorList>
            <person name="Komaki H."/>
            <person name="Tamura T."/>
        </authorList>
    </citation>
    <scope>NUCLEOTIDE SEQUENCE [LARGE SCALE GENOMIC DNA]</scope>
    <source>
        <strain evidence="3 4">NBRC 13996</strain>
    </source>
</reference>
<evidence type="ECO:0000313" key="4">
    <source>
        <dbReference type="Proteomes" id="UP000676967"/>
    </source>
</evidence>
<protein>
    <recommendedName>
        <fullName evidence="2">Ig-like domain-containing protein</fullName>
    </recommendedName>
</protein>
<evidence type="ECO:0000313" key="3">
    <source>
        <dbReference type="EMBL" id="BCJ43444.1"/>
    </source>
</evidence>
<evidence type="ECO:0000256" key="1">
    <source>
        <dbReference type="SAM" id="SignalP"/>
    </source>
</evidence>
<proteinExistence type="predicted"/>
<gene>
    <name evidence="3" type="ORF">Aiant_41010</name>
</gene>
<feature type="signal peptide" evidence="1">
    <location>
        <begin position="1"/>
        <end position="23"/>
    </location>
</feature>
<dbReference type="InterPro" id="IPR013783">
    <property type="entry name" value="Ig-like_fold"/>
</dbReference>
<keyword evidence="1" id="KW-0732">Signal</keyword>